<reference evidence="19" key="1">
    <citation type="submission" date="2016-05" db="EMBL/GenBank/DDBJ databases">
        <title>Comparative genomics of biotechnologically important yeasts.</title>
        <authorList>
            <consortium name="DOE Joint Genome Institute"/>
            <person name="Riley R."/>
            <person name="Haridas S."/>
            <person name="Wolfe K.H."/>
            <person name="Lopes M.R."/>
            <person name="Hittinger C.T."/>
            <person name="Goker M."/>
            <person name="Salamov A."/>
            <person name="Wisecaver J."/>
            <person name="Long T.M."/>
            <person name="Aerts A.L."/>
            <person name="Barry K."/>
            <person name="Choi C."/>
            <person name="Clum A."/>
            <person name="Coughlan A.Y."/>
            <person name="Deshpande S."/>
            <person name="Douglass A.P."/>
            <person name="Hanson S.J."/>
            <person name="Klenk H.-P."/>
            <person name="Labutti K."/>
            <person name="Lapidus A."/>
            <person name="Lindquist E."/>
            <person name="Lipzen A."/>
            <person name="Meier-Kolthoff J.P."/>
            <person name="Ohm R.A."/>
            <person name="Otillar R.P."/>
            <person name="Pangilinan J."/>
            <person name="Peng Y."/>
            <person name="Rokas A."/>
            <person name="Rosa C.A."/>
            <person name="Scheuner C."/>
            <person name="Sibirny A.A."/>
            <person name="Slot J.C."/>
            <person name="Stielow J.B."/>
            <person name="Sun H."/>
            <person name="Kurtzman C.P."/>
            <person name="Blackwell M."/>
            <person name="Grigoriev I.V."/>
            <person name="Jeffries T.W."/>
        </authorList>
    </citation>
    <scope>NUCLEOTIDE SEQUENCE [LARGE SCALE GENOMIC DNA]</scope>
    <source>
        <strain evidence="19">NRRL Y-12698</strain>
    </source>
</reference>
<dbReference type="InterPro" id="IPR015943">
    <property type="entry name" value="WD40/YVTN_repeat-like_dom_sf"/>
</dbReference>
<evidence type="ECO:0000256" key="9">
    <source>
        <dbReference type="ARBA" id="ARBA00022824"/>
    </source>
</evidence>
<dbReference type="InterPro" id="IPR040251">
    <property type="entry name" value="SEC31-like"/>
</dbReference>
<feature type="compositionally biased region" description="Polar residues" evidence="16">
    <location>
        <begin position="966"/>
        <end position="978"/>
    </location>
</feature>
<dbReference type="InterPro" id="IPR036322">
    <property type="entry name" value="WD40_repeat_dom_sf"/>
</dbReference>
<dbReference type="GO" id="GO:0030127">
    <property type="term" value="C:COPII vesicle coat"/>
    <property type="evidence" value="ECO:0007669"/>
    <property type="project" value="TreeGrafter"/>
</dbReference>
<feature type="region of interest" description="Disordered" evidence="16">
    <location>
        <begin position="1391"/>
        <end position="1414"/>
    </location>
</feature>
<feature type="compositionally biased region" description="Pro residues" evidence="16">
    <location>
        <begin position="920"/>
        <end position="940"/>
    </location>
</feature>
<feature type="compositionally biased region" description="Pro residues" evidence="16">
    <location>
        <begin position="836"/>
        <end position="849"/>
    </location>
</feature>
<dbReference type="InterPro" id="IPR001680">
    <property type="entry name" value="WD40_rpt"/>
</dbReference>
<sequence length="1414" mass="151195">MVKVHEIKSTSTFAWSSDKKPLLVTGTVAGAVDANFSSASTLEITDVLTKTTLFSTSIDAKLHALDWSAPFESYTRGLIAGAFENGIVHLWDAAELLSSQDLAKAIVSKSEHHTGPVRALQFNPLQPYVLATTGSRGEIFVWDTKKLSAPFRPGQAMSPMEDVTCVAWNNSVPHIFATAGSSGFASIWDLKAKREVLHLSYSGASGRANLATVAWHPTQSTKLVTASDNDGTPLILTWDLRNANAPEKIMEGHTKGVLSLDWCKQDPELLLSSGKDNCTSLWNPIAGTKLGEYPTTANWAFKTRFAPAAPDLFATASFDGTISVQTLQDTLEPVSTRVKSTNEDDFWSQISTTDTQQPQFAVKQAPRWLKNSVAVSFGFGGKLVIVKNNMDDKTAKIVLAKIPSSDEVRSATEKLSSALTSGDFQEIITARVATGSGDWKLLQEVASGDKLQLLNKELKGAQTLDEEDDDDILDSSSVVEDSFFDKLASEDAAPAARTDAYAPTGTFTVDAESPLVRALLAGKLEDASNICLKEDRLVEALMLALNGTEAMKAKARNAYFAKHGAQPVARVLFSAAQNDAHDLVANAEVANWRETAAAIKTYATSDAIFNAQITQLGDRILVSGETSETRAHAIACYVAGGALDKLSQIWLAELPALEHKILESGTSTSPSEAHLTALGDFVEKVSVYRAAFRITGELEGKATADAYLQYATILAGFGNFDLADKFLQLLPGDIAGLKLEKERITKASSKPAAKQQARTGHRQPQFGYAPVTSAPVSPVRQQQGLYAPVGAPVPAARVSVPVSASPAARVSVAPPSARPNPYAPTALGSIQAGPASSPPAPSIAGPPPVTSSQNPTKDNGGWNDLPTTFNKHTVRRAAPAAVASSQPVQQPLTPHSRVSSFTQQAPLPPPRAPTIKSPQPVEPTPAPPKPTNRYAPPPQLAPTKPASVSAPPMPTPPAANPYAPPTQSAPTSRSQPQTPGYGPPPIQAFTAKPNPYAQPQSQGSAYAPAPPQNGFAQANGFAPPSQNFQLAPPPKMTLAPVAPPPIASPPVSTPPVTAAKHASGNREHLSDTARPVFATLSAKFAEVKPLMPESRAKQVNDTEKRLNILYDHLNNGELSDAVVGRLGALATALEAKNLDGAQALYGEISTAFSADCGDWAVGVKRLIGMVSAVALLAWLDKIPDQILILSIGNPGAISRHSIGHYVLNQLHLQYGLSQLTKSLALALSSATSERLTLCKSETYMNESGTALRNALQHPAALGGKNPLVIVLYDDFEINSGKIKFTKSKSNKKESHNGLKDLNKRLLGYDKEYQYLKIGVGIGPKPANSTSNTMSKWILSTEISLSDKQKILTEALPLIVEIIDDIIEKMEEFEKKETRLLNIDDINPDKMRSRLVKRMPREGTRENTPSSVLYQ</sequence>
<feature type="compositionally biased region" description="Polar residues" evidence="16">
    <location>
        <begin position="892"/>
        <end position="905"/>
    </location>
</feature>
<feature type="region of interest" description="Disordered" evidence="16">
    <location>
        <begin position="822"/>
        <end position="1072"/>
    </location>
</feature>
<dbReference type="GO" id="GO:0005789">
    <property type="term" value="C:endoplasmic reticulum membrane"/>
    <property type="evidence" value="ECO:0007669"/>
    <property type="project" value="UniProtKB-SubCell"/>
</dbReference>
<dbReference type="GO" id="GO:0007029">
    <property type="term" value="P:endoplasmic reticulum organization"/>
    <property type="evidence" value="ECO:0007669"/>
    <property type="project" value="TreeGrafter"/>
</dbReference>
<dbReference type="GO" id="GO:0005198">
    <property type="term" value="F:structural molecule activity"/>
    <property type="evidence" value="ECO:0007669"/>
    <property type="project" value="TreeGrafter"/>
</dbReference>
<evidence type="ECO:0000313" key="18">
    <source>
        <dbReference type="EMBL" id="ODQ77927.1"/>
    </source>
</evidence>
<feature type="repeat" description="WD" evidence="15">
    <location>
        <begin position="110"/>
        <end position="143"/>
    </location>
</feature>
<gene>
    <name evidence="18" type="ORF">BABINDRAFT_9901</name>
</gene>
<evidence type="ECO:0000313" key="19">
    <source>
        <dbReference type="Proteomes" id="UP000094336"/>
    </source>
</evidence>
<dbReference type="RefSeq" id="XP_018983255.1">
    <property type="nucleotide sequence ID" value="XM_019133037.1"/>
</dbReference>
<evidence type="ECO:0000256" key="7">
    <source>
        <dbReference type="ARBA" id="ARBA00022574"/>
    </source>
</evidence>
<feature type="compositionally biased region" description="Low complexity" evidence="16">
    <location>
        <begin position="746"/>
        <end position="757"/>
    </location>
</feature>
<evidence type="ECO:0000256" key="16">
    <source>
        <dbReference type="SAM" id="MobiDB-lite"/>
    </source>
</evidence>
<dbReference type="GO" id="GO:0015031">
    <property type="term" value="P:protein transport"/>
    <property type="evidence" value="ECO:0007669"/>
    <property type="project" value="UniProtKB-KW"/>
</dbReference>
<accession>A0A1E3QLS4</accession>
<dbReference type="InterPro" id="IPR036416">
    <property type="entry name" value="Pept_tRNA_hydro_sf"/>
</dbReference>
<dbReference type="InterPro" id="IPR001328">
    <property type="entry name" value="Pept_tRNA_hydro"/>
</dbReference>
<dbReference type="InterPro" id="IPR009917">
    <property type="entry name" value="SRA1/Sec31"/>
</dbReference>
<proteinExistence type="inferred from homology"/>
<evidence type="ECO:0000256" key="6">
    <source>
        <dbReference type="ARBA" id="ARBA00022448"/>
    </source>
</evidence>
<dbReference type="SUPFAM" id="SSF50978">
    <property type="entry name" value="WD40 repeat-like"/>
    <property type="match status" value="1"/>
</dbReference>
<keyword evidence="8" id="KW-0677">Repeat</keyword>
<name>A0A1E3QLS4_9ASCO</name>
<evidence type="ECO:0000256" key="12">
    <source>
        <dbReference type="ARBA" id="ARBA00023136"/>
    </source>
</evidence>
<evidence type="ECO:0000256" key="15">
    <source>
        <dbReference type="PROSITE-ProRule" id="PRU00221"/>
    </source>
</evidence>
<evidence type="ECO:0000256" key="14">
    <source>
        <dbReference type="ARBA" id="ARBA00025471"/>
    </source>
</evidence>
<feature type="region of interest" description="Disordered" evidence="16">
    <location>
        <begin position="746"/>
        <end position="774"/>
    </location>
</feature>
<feature type="compositionally biased region" description="Polar residues" evidence="16">
    <location>
        <begin position="1405"/>
        <end position="1414"/>
    </location>
</feature>
<evidence type="ECO:0000256" key="4">
    <source>
        <dbReference type="ARBA" id="ARBA00013507"/>
    </source>
</evidence>
<dbReference type="PANTHER" id="PTHR13923:SF11">
    <property type="entry name" value="SECRETORY 31, ISOFORM D"/>
    <property type="match status" value="1"/>
</dbReference>
<feature type="compositionally biased region" description="Pro residues" evidence="16">
    <location>
        <begin position="951"/>
        <end position="964"/>
    </location>
</feature>
<keyword evidence="13" id="KW-0968">Cytoplasmic vesicle</keyword>
<evidence type="ECO:0000256" key="10">
    <source>
        <dbReference type="ARBA" id="ARBA00022892"/>
    </source>
</evidence>
<feature type="compositionally biased region" description="Pro residues" evidence="16">
    <location>
        <begin position="1031"/>
        <end position="1053"/>
    </location>
</feature>
<dbReference type="Pfam" id="PF01195">
    <property type="entry name" value="Pept_tRNA_hydro"/>
    <property type="match status" value="1"/>
</dbReference>
<dbReference type="SUPFAM" id="SSF53178">
    <property type="entry name" value="Peptidyl-tRNA hydrolase-like"/>
    <property type="match status" value="1"/>
</dbReference>
<keyword evidence="9" id="KW-0256">Endoplasmic reticulum</keyword>
<dbReference type="Gene3D" id="2.130.10.10">
    <property type="entry name" value="YVTN repeat-like/Quinoprotein amine dehydrogenase"/>
    <property type="match status" value="1"/>
</dbReference>
<keyword evidence="11" id="KW-0653">Protein transport</keyword>
<comment type="function">
    <text evidence="14">Component of the coat protein complex II (COPII) which promotes the formation of transport vesicles from the endoplasmic reticulum (ER). The coat has two main functions, the physical deformation of the endoplasmic reticulum membrane into vesicles and the selection of cargo molecules.</text>
</comment>
<dbReference type="Gene3D" id="3.40.50.1470">
    <property type="entry name" value="Peptidyl-tRNA hydrolase"/>
    <property type="match status" value="1"/>
</dbReference>
<evidence type="ECO:0000256" key="11">
    <source>
        <dbReference type="ARBA" id="ARBA00022927"/>
    </source>
</evidence>
<protein>
    <recommendedName>
        <fullName evidence="5">Protein transport protein SEC31</fullName>
    </recommendedName>
    <alternativeName>
        <fullName evidence="4">Protein transport protein sec31</fullName>
    </alternativeName>
</protein>
<keyword evidence="10" id="KW-0931">ER-Golgi transport</keyword>
<keyword evidence="12" id="KW-0472">Membrane</keyword>
<organism evidence="18 19">
    <name type="scientific">Babjeviella inositovora NRRL Y-12698</name>
    <dbReference type="NCBI Taxonomy" id="984486"/>
    <lineage>
        <taxon>Eukaryota</taxon>
        <taxon>Fungi</taxon>
        <taxon>Dikarya</taxon>
        <taxon>Ascomycota</taxon>
        <taxon>Saccharomycotina</taxon>
        <taxon>Pichiomycetes</taxon>
        <taxon>Serinales incertae sedis</taxon>
        <taxon>Babjeviella</taxon>
    </lineage>
</organism>
<dbReference type="GO" id="GO:0090110">
    <property type="term" value="P:COPII-coated vesicle cargo loading"/>
    <property type="evidence" value="ECO:0007669"/>
    <property type="project" value="TreeGrafter"/>
</dbReference>
<feature type="repeat" description="WD" evidence="15">
    <location>
        <begin position="250"/>
        <end position="283"/>
    </location>
</feature>
<comment type="similarity">
    <text evidence="3">Belongs to the WD repeat SEC31 family.</text>
</comment>
<evidence type="ECO:0000256" key="5">
    <source>
        <dbReference type="ARBA" id="ARBA00021236"/>
    </source>
</evidence>
<comment type="subcellular location">
    <subcellularLocation>
        <location evidence="1">Cytoplasmic vesicle</location>
        <location evidence="1">COPII-coated vesicle membrane</location>
        <topology evidence="1">Peripheral membrane protein</topology>
        <orientation evidence="1">Cytoplasmic side</orientation>
    </subcellularLocation>
    <subcellularLocation>
        <location evidence="2">Endoplasmic reticulum membrane</location>
        <topology evidence="2">Peripheral membrane protein</topology>
        <orientation evidence="2">Cytoplasmic side</orientation>
    </subcellularLocation>
</comment>
<keyword evidence="19" id="KW-1185">Reference proteome</keyword>
<dbReference type="GO" id="GO:0004045">
    <property type="term" value="F:peptidyl-tRNA hydrolase activity"/>
    <property type="evidence" value="ECO:0007669"/>
    <property type="project" value="InterPro"/>
</dbReference>
<evidence type="ECO:0000256" key="2">
    <source>
        <dbReference type="ARBA" id="ARBA00004397"/>
    </source>
</evidence>
<feature type="compositionally biased region" description="Low complexity" evidence="16">
    <location>
        <begin position="876"/>
        <end position="891"/>
    </location>
</feature>
<dbReference type="SMART" id="SM00320">
    <property type="entry name" value="WD40"/>
    <property type="match status" value="5"/>
</dbReference>
<evidence type="ECO:0000259" key="17">
    <source>
        <dbReference type="Pfam" id="PF07304"/>
    </source>
</evidence>
<keyword evidence="6" id="KW-0813">Transport</keyword>
<evidence type="ECO:0000256" key="8">
    <source>
        <dbReference type="ARBA" id="ARBA00022737"/>
    </source>
</evidence>
<dbReference type="GeneID" id="30150890"/>
<dbReference type="PROSITE" id="PS50082">
    <property type="entry name" value="WD_REPEATS_2"/>
    <property type="match status" value="2"/>
</dbReference>
<dbReference type="Pfam" id="PF07304">
    <property type="entry name" value="SRA1"/>
    <property type="match status" value="1"/>
</dbReference>
<feature type="domain" description="SRA1/Sec31" evidence="17">
    <location>
        <begin position="1041"/>
        <end position="1168"/>
    </location>
</feature>
<evidence type="ECO:0000256" key="3">
    <source>
        <dbReference type="ARBA" id="ARBA00009358"/>
    </source>
</evidence>
<dbReference type="OrthoDB" id="542917at2759"/>
<dbReference type="Gene3D" id="1.25.40.1030">
    <property type="match status" value="1"/>
</dbReference>
<keyword evidence="7 15" id="KW-0853">WD repeat</keyword>
<dbReference type="EMBL" id="KV454438">
    <property type="protein sequence ID" value="ODQ77927.1"/>
    <property type="molecule type" value="Genomic_DNA"/>
</dbReference>
<dbReference type="PANTHER" id="PTHR13923">
    <property type="entry name" value="SEC31-RELATED PROTEIN"/>
    <property type="match status" value="1"/>
</dbReference>
<dbReference type="Pfam" id="PF00400">
    <property type="entry name" value="WD40"/>
    <property type="match status" value="2"/>
</dbReference>
<evidence type="ECO:0000256" key="1">
    <source>
        <dbReference type="ARBA" id="ARBA00004299"/>
    </source>
</evidence>
<dbReference type="Gene3D" id="1.20.940.10">
    <property type="entry name" value="Functional domain of the splicing factor Prp18"/>
    <property type="match status" value="1"/>
</dbReference>
<evidence type="ECO:0000256" key="13">
    <source>
        <dbReference type="ARBA" id="ARBA00023329"/>
    </source>
</evidence>
<dbReference type="STRING" id="984486.A0A1E3QLS4"/>
<dbReference type="Proteomes" id="UP000094336">
    <property type="component" value="Unassembled WGS sequence"/>
</dbReference>
<dbReference type="GO" id="GO:0070971">
    <property type="term" value="C:endoplasmic reticulum exit site"/>
    <property type="evidence" value="ECO:0007669"/>
    <property type="project" value="TreeGrafter"/>
</dbReference>